<organism evidence="3 4">
    <name type="scientific">Tuber magnatum</name>
    <name type="common">white Piedmont truffle</name>
    <dbReference type="NCBI Taxonomy" id="42249"/>
    <lineage>
        <taxon>Eukaryota</taxon>
        <taxon>Fungi</taxon>
        <taxon>Dikarya</taxon>
        <taxon>Ascomycota</taxon>
        <taxon>Pezizomycotina</taxon>
        <taxon>Pezizomycetes</taxon>
        <taxon>Pezizales</taxon>
        <taxon>Tuberaceae</taxon>
        <taxon>Tuber</taxon>
    </lineage>
</organism>
<protein>
    <recommendedName>
        <fullName evidence="2">Nephrocystin 3-like N-terminal domain-containing protein</fullName>
    </recommendedName>
</protein>
<dbReference type="InterPro" id="IPR027417">
    <property type="entry name" value="P-loop_NTPase"/>
</dbReference>
<evidence type="ECO:0000259" key="2">
    <source>
        <dbReference type="Pfam" id="PF24883"/>
    </source>
</evidence>
<comment type="caution">
    <text evidence="3">The sequence shown here is derived from an EMBL/GenBank/DDBJ whole genome shotgun (WGS) entry which is preliminary data.</text>
</comment>
<evidence type="ECO:0000256" key="1">
    <source>
        <dbReference type="ARBA" id="ARBA00022737"/>
    </source>
</evidence>
<dbReference type="Pfam" id="PF24883">
    <property type="entry name" value="NPHP3_N"/>
    <property type="match status" value="1"/>
</dbReference>
<dbReference type="AlphaFoldDB" id="A0A317SUH8"/>
<dbReference type="OrthoDB" id="538223at2759"/>
<gene>
    <name evidence="3" type="ORF">C7212DRAFT_50698</name>
</gene>
<name>A0A317SUH8_9PEZI</name>
<feature type="non-terminal residue" evidence="3">
    <location>
        <position position="1"/>
    </location>
</feature>
<dbReference type="PANTHER" id="PTHR10039">
    <property type="entry name" value="AMELOGENIN"/>
    <property type="match status" value="1"/>
</dbReference>
<dbReference type="PANTHER" id="PTHR10039:SF14">
    <property type="entry name" value="NACHT DOMAIN-CONTAINING PROTEIN"/>
    <property type="match status" value="1"/>
</dbReference>
<dbReference type="InterPro" id="IPR056884">
    <property type="entry name" value="NPHP3-like_N"/>
</dbReference>
<sequence>DGTGEWILRDGRYKKWQESKESQVLWLCGGPGTGKTALAKRVAAEFLKGFNDPPGGVKLVFHFVSPELPTGRISADEAESPQHGLAKLACDLLYGILQQDGSLFGGCRTELRNQGDKFFTNHHSLWRVLRQAIQDCPTESVYILIDGIDGLKESLCEGLIERVLGL</sequence>
<accession>A0A317SUH8</accession>
<proteinExistence type="predicted"/>
<keyword evidence="1" id="KW-0677">Repeat</keyword>
<dbReference type="STRING" id="42249.A0A317SUH8"/>
<dbReference type="EMBL" id="PYWC01000018">
    <property type="protein sequence ID" value="PWW78022.1"/>
    <property type="molecule type" value="Genomic_DNA"/>
</dbReference>
<dbReference type="SUPFAM" id="SSF52540">
    <property type="entry name" value="P-loop containing nucleoside triphosphate hydrolases"/>
    <property type="match status" value="1"/>
</dbReference>
<keyword evidence="4" id="KW-1185">Reference proteome</keyword>
<feature type="non-terminal residue" evidence="3">
    <location>
        <position position="166"/>
    </location>
</feature>
<reference evidence="3 4" key="1">
    <citation type="submission" date="2018-03" db="EMBL/GenBank/DDBJ databases">
        <title>Genomes of Pezizomycetes fungi and the evolution of truffles.</title>
        <authorList>
            <person name="Murat C."/>
            <person name="Payen T."/>
            <person name="Noel B."/>
            <person name="Kuo A."/>
            <person name="Martin F.M."/>
        </authorList>
    </citation>
    <scope>NUCLEOTIDE SEQUENCE [LARGE SCALE GENOMIC DNA]</scope>
    <source>
        <strain evidence="3">091103-1</strain>
    </source>
</reference>
<feature type="domain" description="Nephrocystin 3-like N-terminal" evidence="2">
    <location>
        <begin position="2"/>
        <end position="154"/>
    </location>
</feature>
<evidence type="ECO:0000313" key="3">
    <source>
        <dbReference type="EMBL" id="PWW78022.1"/>
    </source>
</evidence>
<evidence type="ECO:0000313" key="4">
    <source>
        <dbReference type="Proteomes" id="UP000246991"/>
    </source>
</evidence>
<dbReference type="Proteomes" id="UP000246991">
    <property type="component" value="Unassembled WGS sequence"/>
</dbReference>
<dbReference type="Gene3D" id="3.40.50.300">
    <property type="entry name" value="P-loop containing nucleotide triphosphate hydrolases"/>
    <property type="match status" value="1"/>
</dbReference>